<dbReference type="OrthoDB" id="2143914at2759"/>
<dbReference type="GO" id="GO:0000978">
    <property type="term" value="F:RNA polymerase II cis-regulatory region sequence-specific DNA binding"/>
    <property type="evidence" value="ECO:0007669"/>
    <property type="project" value="TreeGrafter"/>
</dbReference>
<dbReference type="PANTHER" id="PTHR45614:SF175">
    <property type="entry name" value="TRANSCRIPTION FACTOR MYB105-RELATED"/>
    <property type="match status" value="1"/>
</dbReference>
<dbReference type="FunFam" id="1.10.10.60:FF:000060">
    <property type="entry name" value="MYB transcription factor"/>
    <property type="match status" value="1"/>
</dbReference>
<dbReference type="InterPro" id="IPR017930">
    <property type="entry name" value="Myb_dom"/>
</dbReference>
<evidence type="ECO:0000256" key="6">
    <source>
        <dbReference type="ARBA" id="ARBA00023242"/>
    </source>
</evidence>
<evidence type="ECO:0000256" key="4">
    <source>
        <dbReference type="ARBA" id="ARBA00023125"/>
    </source>
</evidence>
<protein>
    <submittedName>
        <fullName evidence="10">Uncharacterized protein</fullName>
    </submittedName>
</protein>
<dbReference type="PANTHER" id="PTHR45614">
    <property type="entry name" value="MYB PROTEIN-RELATED"/>
    <property type="match status" value="1"/>
</dbReference>
<proteinExistence type="predicted"/>
<feature type="domain" description="HTH myb-type" evidence="9">
    <location>
        <begin position="144"/>
        <end position="190"/>
    </location>
</feature>
<evidence type="ECO:0000256" key="3">
    <source>
        <dbReference type="ARBA" id="ARBA00023015"/>
    </source>
</evidence>
<dbReference type="FunFam" id="1.10.10.60:FF:000356">
    <property type="entry name" value="MYB transcription factor"/>
    <property type="match status" value="1"/>
</dbReference>
<dbReference type="Pfam" id="PF13921">
    <property type="entry name" value="Myb_DNA-bind_6"/>
    <property type="match status" value="1"/>
</dbReference>
<keyword evidence="5" id="KW-0804">Transcription</keyword>
<feature type="domain" description="Myb-like" evidence="8">
    <location>
        <begin position="191"/>
        <end position="241"/>
    </location>
</feature>
<feature type="region of interest" description="Disordered" evidence="7">
    <location>
        <begin position="397"/>
        <end position="425"/>
    </location>
</feature>
<feature type="region of interest" description="Disordered" evidence="7">
    <location>
        <begin position="88"/>
        <end position="139"/>
    </location>
</feature>
<feature type="region of interest" description="Disordered" evidence="7">
    <location>
        <begin position="350"/>
        <end position="369"/>
    </location>
</feature>
<feature type="compositionally biased region" description="Polar residues" evidence="7">
    <location>
        <begin position="353"/>
        <end position="364"/>
    </location>
</feature>
<dbReference type="EMBL" id="CM031813">
    <property type="protein sequence ID" value="KAG6654266.1"/>
    <property type="molecule type" value="Genomic_DNA"/>
</dbReference>
<keyword evidence="12" id="KW-1185">Reference proteome</keyword>
<evidence type="ECO:0000259" key="8">
    <source>
        <dbReference type="PROSITE" id="PS50090"/>
    </source>
</evidence>
<gene>
    <name evidence="10" type="ORF">CIPAW_05G133200</name>
    <name evidence="11" type="ORF">I3842_05G129700</name>
</gene>
<keyword evidence="2" id="KW-0677">Repeat</keyword>
<evidence type="ECO:0000256" key="7">
    <source>
        <dbReference type="SAM" id="MobiDB-lite"/>
    </source>
</evidence>
<reference evidence="10" key="1">
    <citation type="submission" date="2020-12" db="EMBL/GenBank/DDBJ databases">
        <title>WGS assembly of Carya illinoinensis cv. Pawnee.</title>
        <authorList>
            <person name="Platts A."/>
            <person name="Shu S."/>
            <person name="Wright S."/>
            <person name="Barry K."/>
            <person name="Edger P."/>
            <person name="Pires J.C."/>
            <person name="Schmutz J."/>
        </authorList>
    </citation>
    <scope>NUCLEOTIDE SEQUENCE</scope>
    <source>
        <tissue evidence="10">Leaf</tissue>
    </source>
</reference>
<feature type="compositionally biased region" description="Low complexity" evidence="7">
    <location>
        <begin position="403"/>
        <end position="421"/>
    </location>
</feature>
<evidence type="ECO:0000256" key="5">
    <source>
        <dbReference type="ARBA" id="ARBA00023163"/>
    </source>
</evidence>
<accession>A0A8T1QIB3</accession>
<sequence>MTNEYAMYAQENQSNLSYYSLSSPSSMSSSLGMVAEMGSLSLTRNYGVASAVSSLQENNLSKNSELENRRACWGFPFRGNSIARSLEEHHNSNAGESKDSDSRDDFGKNNELMDQNVDLNDKNSNENVMSGKETDTGQSKLCARGHWRPAEDTKLKELVALYGPQNWNLIAEKLEGRSGKSCRLRWFNQLDPRINRRAFSEEEEERLMQAHRIYGNKWAMIARLFPGRTDNAVKNHWHVIMARKYREQSSAYRRRKLGQSVYRRMEENPNFVCRDAATRTEALPYCLNFPGGGLSDATPFPFGTFDGASNGVDCGFNGSPSMTSGEAISSSILPYSGFCSQQTSFDFFPGPKNNDTSGSLSQGRSWDRPSDGAHVSGFYPYHPPFFMAMQQSNSHNPYSFLDPSAPAPQVSASDPSSSASATESGVANHFETVPPPFIDFLGVGAT</sequence>
<dbReference type="SUPFAM" id="SSF46689">
    <property type="entry name" value="Homeodomain-like"/>
    <property type="match status" value="1"/>
</dbReference>
<dbReference type="PROSITE" id="PS51294">
    <property type="entry name" value="HTH_MYB"/>
    <property type="match status" value="2"/>
</dbReference>
<dbReference type="InterPro" id="IPR001005">
    <property type="entry name" value="SANT/Myb"/>
</dbReference>
<feature type="domain" description="Myb-like" evidence="8">
    <location>
        <begin position="144"/>
        <end position="190"/>
    </location>
</feature>
<dbReference type="SMART" id="SM00717">
    <property type="entry name" value="SANT"/>
    <property type="match status" value="2"/>
</dbReference>
<dbReference type="CDD" id="cd00167">
    <property type="entry name" value="SANT"/>
    <property type="match status" value="2"/>
</dbReference>
<dbReference type="GO" id="GO:0005634">
    <property type="term" value="C:nucleus"/>
    <property type="evidence" value="ECO:0007669"/>
    <property type="project" value="UniProtKB-SubCell"/>
</dbReference>
<organism evidence="10 12">
    <name type="scientific">Carya illinoinensis</name>
    <name type="common">Pecan</name>
    <dbReference type="NCBI Taxonomy" id="32201"/>
    <lineage>
        <taxon>Eukaryota</taxon>
        <taxon>Viridiplantae</taxon>
        <taxon>Streptophyta</taxon>
        <taxon>Embryophyta</taxon>
        <taxon>Tracheophyta</taxon>
        <taxon>Spermatophyta</taxon>
        <taxon>Magnoliopsida</taxon>
        <taxon>eudicotyledons</taxon>
        <taxon>Gunneridae</taxon>
        <taxon>Pentapetalae</taxon>
        <taxon>rosids</taxon>
        <taxon>fabids</taxon>
        <taxon>Fagales</taxon>
        <taxon>Juglandaceae</taxon>
        <taxon>Carya</taxon>
    </lineage>
</organism>
<dbReference type="Proteomes" id="UP000811609">
    <property type="component" value="Chromosome 5"/>
</dbReference>
<evidence type="ECO:0000256" key="2">
    <source>
        <dbReference type="ARBA" id="ARBA00022737"/>
    </source>
</evidence>
<dbReference type="GO" id="GO:0000981">
    <property type="term" value="F:DNA-binding transcription factor activity, RNA polymerase II-specific"/>
    <property type="evidence" value="ECO:0007669"/>
    <property type="project" value="TreeGrafter"/>
</dbReference>
<comment type="caution">
    <text evidence="10">The sequence shown here is derived from an EMBL/GenBank/DDBJ whole genome shotgun (WGS) entry which is preliminary data.</text>
</comment>
<comment type="subcellular location">
    <subcellularLocation>
        <location evidence="1">Nucleus</location>
    </subcellularLocation>
</comment>
<feature type="domain" description="HTH myb-type" evidence="9">
    <location>
        <begin position="191"/>
        <end position="245"/>
    </location>
</feature>
<dbReference type="AlphaFoldDB" id="A0A8T1QIB3"/>
<evidence type="ECO:0000313" key="10">
    <source>
        <dbReference type="EMBL" id="KAG6654266.1"/>
    </source>
</evidence>
<keyword evidence="4" id="KW-0238">DNA-binding</keyword>
<dbReference type="Gene3D" id="1.10.10.60">
    <property type="entry name" value="Homeodomain-like"/>
    <property type="match status" value="2"/>
</dbReference>
<dbReference type="InterPro" id="IPR050560">
    <property type="entry name" value="MYB_TF"/>
</dbReference>
<reference evidence="11" key="2">
    <citation type="submission" date="2021-01" db="EMBL/GenBank/DDBJ databases">
        <authorList>
            <person name="Lovell J.T."/>
            <person name="Bentley N."/>
            <person name="Bhattarai G."/>
            <person name="Jenkins J.W."/>
            <person name="Sreedasyam A."/>
            <person name="Alarcon Y."/>
            <person name="Bock C."/>
            <person name="Boston L."/>
            <person name="Carlson J."/>
            <person name="Cervantes K."/>
            <person name="Clermont K."/>
            <person name="Krom N."/>
            <person name="Kubenka K."/>
            <person name="Mamidi S."/>
            <person name="Mattison C."/>
            <person name="Monteros M."/>
            <person name="Pisani C."/>
            <person name="Plott C."/>
            <person name="Rajasekar S."/>
            <person name="Rhein H.S."/>
            <person name="Rohla C."/>
            <person name="Song M."/>
            <person name="Hilaire R.S."/>
            <person name="Shu S."/>
            <person name="Wells L."/>
            <person name="Wang X."/>
            <person name="Webber J."/>
            <person name="Heerema R.J."/>
            <person name="Klein P."/>
            <person name="Conner P."/>
            <person name="Grauke L."/>
            <person name="Grimwood J."/>
            <person name="Schmutz J."/>
            <person name="Randall J.J."/>
        </authorList>
    </citation>
    <scope>NUCLEOTIDE SEQUENCE</scope>
    <source>
        <tissue evidence="11">Leaf</tissue>
    </source>
</reference>
<keyword evidence="6" id="KW-0539">Nucleus</keyword>
<dbReference type="EMBL" id="CM031829">
    <property type="protein sequence ID" value="KAG6713032.1"/>
    <property type="molecule type" value="Genomic_DNA"/>
</dbReference>
<dbReference type="PROSITE" id="PS50090">
    <property type="entry name" value="MYB_LIKE"/>
    <property type="match status" value="2"/>
</dbReference>
<evidence type="ECO:0000256" key="1">
    <source>
        <dbReference type="ARBA" id="ARBA00004123"/>
    </source>
</evidence>
<evidence type="ECO:0000313" key="12">
    <source>
        <dbReference type="Proteomes" id="UP000811609"/>
    </source>
</evidence>
<evidence type="ECO:0000313" key="11">
    <source>
        <dbReference type="EMBL" id="KAG6713032.1"/>
    </source>
</evidence>
<dbReference type="InterPro" id="IPR009057">
    <property type="entry name" value="Homeodomain-like_sf"/>
</dbReference>
<dbReference type="Proteomes" id="UP000811246">
    <property type="component" value="Chromosome 5"/>
</dbReference>
<feature type="compositionally biased region" description="Basic and acidic residues" evidence="7">
    <location>
        <begin position="88"/>
        <end position="108"/>
    </location>
</feature>
<name>A0A8T1QIB3_CARIL</name>
<keyword evidence="3" id="KW-0805">Transcription regulation</keyword>
<evidence type="ECO:0000259" key="9">
    <source>
        <dbReference type="PROSITE" id="PS51294"/>
    </source>
</evidence>